<comment type="caution">
    <text evidence="2">The sequence shown here is derived from an EMBL/GenBank/DDBJ whole genome shotgun (WGS) entry which is preliminary data.</text>
</comment>
<keyword evidence="3" id="KW-1185">Reference proteome</keyword>
<proteinExistence type="predicted"/>
<dbReference type="EMBL" id="BGPR01005509">
    <property type="protein sequence ID" value="GBN10844.1"/>
    <property type="molecule type" value="Genomic_DNA"/>
</dbReference>
<sequence>MLCPWSPGRHPNGNPVTSRHSIACFRHSRSDAFLQCLQSCWHWGCFVLHIISQEEITWSKIWRPGEPAQQKERRDPPCLTGSAIQSTHEPRGDLLNLFECMYLVMYHPSL</sequence>
<dbReference type="Proteomes" id="UP000499080">
    <property type="component" value="Unassembled WGS sequence"/>
</dbReference>
<name>A0A4Y2L8P0_ARAVE</name>
<protein>
    <submittedName>
        <fullName evidence="2">Uncharacterized protein</fullName>
    </submittedName>
</protein>
<evidence type="ECO:0000313" key="2">
    <source>
        <dbReference type="EMBL" id="GBN10844.1"/>
    </source>
</evidence>
<organism evidence="2 3">
    <name type="scientific">Araneus ventricosus</name>
    <name type="common">Orbweaver spider</name>
    <name type="synonym">Epeira ventricosa</name>
    <dbReference type="NCBI Taxonomy" id="182803"/>
    <lineage>
        <taxon>Eukaryota</taxon>
        <taxon>Metazoa</taxon>
        <taxon>Ecdysozoa</taxon>
        <taxon>Arthropoda</taxon>
        <taxon>Chelicerata</taxon>
        <taxon>Arachnida</taxon>
        <taxon>Araneae</taxon>
        <taxon>Araneomorphae</taxon>
        <taxon>Entelegynae</taxon>
        <taxon>Araneoidea</taxon>
        <taxon>Araneidae</taxon>
        <taxon>Araneus</taxon>
    </lineage>
</organism>
<dbReference type="AlphaFoldDB" id="A0A4Y2L8P0"/>
<reference evidence="2 3" key="1">
    <citation type="journal article" date="2019" name="Sci. Rep.">
        <title>Orb-weaving spider Araneus ventricosus genome elucidates the spidroin gene catalogue.</title>
        <authorList>
            <person name="Kono N."/>
            <person name="Nakamura H."/>
            <person name="Ohtoshi R."/>
            <person name="Moran D.A.P."/>
            <person name="Shinohara A."/>
            <person name="Yoshida Y."/>
            <person name="Fujiwara M."/>
            <person name="Mori M."/>
            <person name="Tomita M."/>
            <person name="Arakawa K."/>
        </authorList>
    </citation>
    <scope>NUCLEOTIDE SEQUENCE [LARGE SCALE GENOMIC DNA]</scope>
</reference>
<evidence type="ECO:0000313" key="3">
    <source>
        <dbReference type="Proteomes" id="UP000499080"/>
    </source>
</evidence>
<gene>
    <name evidence="2" type="ORF">AVEN_142874_1</name>
</gene>
<evidence type="ECO:0000256" key="1">
    <source>
        <dbReference type="SAM" id="MobiDB-lite"/>
    </source>
</evidence>
<accession>A0A4Y2L8P0</accession>
<feature type="region of interest" description="Disordered" evidence="1">
    <location>
        <begin position="64"/>
        <end position="85"/>
    </location>
</feature>